<protein>
    <submittedName>
        <fullName evidence="7">Acylpyruvate hydrolase</fullName>
        <ecNumber evidence="7">3.7.1.5</ecNumber>
    </submittedName>
</protein>
<dbReference type="GO" id="GO:0018773">
    <property type="term" value="F:acetylpyruvate hydrolase activity"/>
    <property type="evidence" value="ECO:0007669"/>
    <property type="project" value="TreeGrafter"/>
</dbReference>
<dbReference type="PROSITE" id="PS50865">
    <property type="entry name" value="ZF_MYND_2"/>
    <property type="match status" value="1"/>
</dbReference>
<reference evidence="7 8" key="1">
    <citation type="journal article" date="2015" name="Plant Cell">
        <title>Oil accumulation by the oleaginous diatom Fistulifera solaris as revealed by the genome and transcriptome.</title>
        <authorList>
            <person name="Tanaka T."/>
            <person name="Maeda Y."/>
            <person name="Veluchamy A."/>
            <person name="Tanaka M."/>
            <person name="Abida H."/>
            <person name="Marechal E."/>
            <person name="Bowler C."/>
            <person name="Muto M."/>
            <person name="Sunaga Y."/>
            <person name="Tanaka M."/>
            <person name="Yoshino T."/>
            <person name="Taniguchi T."/>
            <person name="Fukuda Y."/>
            <person name="Nemoto M."/>
            <person name="Matsumoto M."/>
            <person name="Wong P.S."/>
            <person name="Aburatani S."/>
            <person name="Fujibuchi W."/>
        </authorList>
    </citation>
    <scope>NUCLEOTIDE SEQUENCE [LARGE SCALE GENOMIC DNA]</scope>
    <source>
        <strain evidence="7 8">JPCC DA0580</strain>
    </source>
</reference>
<feature type="domain" description="MYND-type" evidence="6">
    <location>
        <begin position="7"/>
        <end position="46"/>
    </location>
</feature>
<dbReference type="EC" id="3.7.1.5" evidence="7"/>
<dbReference type="PANTHER" id="PTHR11820">
    <property type="entry name" value="ACYLPYRUVASE"/>
    <property type="match status" value="1"/>
</dbReference>
<dbReference type="AlphaFoldDB" id="A0A1Z5JRS5"/>
<evidence type="ECO:0000313" key="8">
    <source>
        <dbReference type="Proteomes" id="UP000198406"/>
    </source>
</evidence>
<sequence>MNCSIVCNAIGCRTRAKYRCSDCQKVWYCSQVCQEKDWKLHHKDLCPIYKISDDEGPAGLLMLTEMLFGKVPWHCIFSDEARLRRFAKGSLDMGIIVEDSDGRPLTMDIYDNELSPEERHAAMVGLVMSRMTDLLPDSSLIEQMLGKIPLNCHQCRYRGPNQNLRPDANLGGTRFLCLPCDSKNEVLYDFNCLNWNQVAPEDPEKTNNHAASTAERAPRTTAILLKSHAFSLTRCNKMAARIQLIKNLTRFPLCQTFPRIRRQIMTTAYTHPVPEVTAIPIVDQPSLYFPIRRIYCVGRNFAEHAREMGSDPDRDPPFFFSKPRDAAVHCPVQIPYPLATHNLHYEIELVVAIGQSAQCINIRDAPSCVYGLAVGVDLTRRDLQAMAKEKSRPWDCSKGFDWSAPMSSVQPLDQCSVELKKIVQGNTANKDTSIWLDVNGERKQFGKLSDMTWSIPEIISILSQQIRLEPGDVIFTGTPSGVGPLQIGDVIEGGVDGLTSRIQVSIIEASS</sequence>
<evidence type="ECO:0000256" key="3">
    <source>
        <dbReference type="ARBA" id="ARBA00022771"/>
    </source>
</evidence>
<dbReference type="SUPFAM" id="SSF56529">
    <property type="entry name" value="FAH"/>
    <property type="match status" value="1"/>
</dbReference>
<dbReference type="Pfam" id="PF01557">
    <property type="entry name" value="FAA_hydrolase"/>
    <property type="match status" value="1"/>
</dbReference>
<keyword evidence="7" id="KW-0670">Pyruvate</keyword>
<evidence type="ECO:0000259" key="6">
    <source>
        <dbReference type="PROSITE" id="PS50865"/>
    </source>
</evidence>
<proteinExistence type="inferred from homology"/>
<evidence type="ECO:0000256" key="2">
    <source>
        <dbReference type="ARBA" id="ARBA00022723"/>
    </source>
</evidence>
<dbReference type="InParanoid" id="A0A1Z5JRS5"/>
<dbReference type="Gene3D" id="3.90.850.10">
    <property type="entry name" value="Fumarylacetoacetase-like, C-terminal domain"/>
    <property type="match status" value="1"/>
</dbReference>
<comment type="similarity">
    <text evidence="1">Belongs to the FAH family.</text>
</comment>
<name>A0A1Z5JRS5_FISSO</name>
<keyword evidence="3 5" id="KW-0863">Zinc-finger</keyword>
<evidence type="ECO:0000256" key="4">
    <source>
        <dbReference type="ARBA" id="ARBA00022833"/>
    </source>
</evidence>
<comment type="caution">
    <text evidence="7">The sequence shown here is derived from an EMBL/GenBank/DDBJ whole genome shotgun (WGS) entry which is preliminary data.</text>
</comment>
<dbReference type="InterPro" id="IPR036663">
    <property type="entry name" value="Fumarylacetoacetase_C_sf"/>
</dbReference>
<organism evidence="7 8">
    <name type="scientific">Fistulifera solaris</name>
    <name type="common">Oleaginous diatom</name>
    <dbReference type="NCBI Taxonomy" id="1519565"/>
    <lineage>
        <taxon>Eukaryota</taxon>
        <taxon>Sar</taxon>
        <taxon>Stramenopiles</taxon>
        <taxon>Ochrophyta</taxon>
        <taxon>Bacillariophyta</taxon>
        <taxon>Bacillariophyceae</taxon>
        <taxon>Bacillariophycidae</taxon>
        <taxon>Naviculales</taxon>
        <taxon>Naviculaceae</taxon>
        <taxon>Fistulifera</taxon>
    </lineage>
</organism>
<keyword evidence="8" id="KW-1185">Reference proteome</keyword>
<evidence type="ECO:0000313" key="7">
    <source>
        <dbReference type="EMBL" id="GAX16714.1"/>
    </source>
</evidence>
<dbReference type="InterPro" id="IPR011234">
    <property type="entry name" value="Fumarylacetoacetase-like_C"/>
</dbReference>
<evidence type="ECO:0000256" key="5">
    <source>
        <dbReference type="PROSITE-ProRule" id="PRU00134"/>
    </source>
</evidence>
<keyword evidence="7" id="KW-0378">Hydrolase</keyword>
<dbReference type="EMBL" id="BDSP01000109">
    <property type="protein sequence ID" value="GAX16714.1"/>
    <property type="molecule type" value="Genomic_DNA"/>
</dbReference>
<keyword evidence="4" id="KW-0862">Zinc</keyword>
<dbReference type="OrthoDB" id="411064at2759"/>
<dbReference type="GO" id="GO:0008270">
    <property type="term" value="F:zinc ion binding"/>
    <property type="evidence" value="ECO:0007669"/>
    <property type="project" value="UniProtKB-KW"/>
</dbReference>
<dbReference type="Pfam" id="PF01753">
    <property type="entry name" value="zf-MYND"/>
    <property type="match status" value="1"/>
</dbReference>
<dbReference type="PANTHER" id="PTHR11820:SF90">
    <property type="entry name" value="FLUTATHIONE S-TRANSFERASE"/>
    <property type="match status" value="1"/>
</dbReference>
<dbReference type="Gene3D" id="6.10.140.2220">
    <property type="match status" value="1"/>
</dbReference>
<dbReference type="GO" id="GO:0047621">
    <property type="term" value="F:acylpyruvate hydrolase activity"/>
    <property type="evidence" value="ECO:0007669"/>
    <property type="project" value="UniProtKB-EC"/>
</dbReference>
<dbReference type="SUPFAM" id="SSF144232">
    <property type="entry name" value="HIT/MYND zinc finger-like"/>
    <property type="match status" value="1"/>
</dbReference>
<dbReference type="InterPro" id="IPR002893">
    <property type="entry name" value="Znf_MYND"/>
</dbReference>
<evidence type="ECO:0000256" key="1">
    <source>
        <dbReference type="ARBA" id="ARBA00010211"/>
    </source>
</evidence>
<gene>
    <name evidence="7" type="ORF">FisN_21Hh155</name>
</gene>
<accession>A0A1Z5JRS5</accession>
<keyword evidence="2" id="KW-0479">Metal-binding</keyword>
<dbReference type="Proteomes" id="UP000198406">
    <property type="component" value="Unassembled WGS sequence"/>
</dbReference>